<feature type="transmembrane region" description="Helical" evidence="1">
    <location>
        <begin position="200"/>
        <end position="219"/>
    </location>
</feature>
<feature type="transmembrane region" description="Helical" evidence="1">
    <location>
        <begin position="122"/>
        <end position="142"/>
    </location>
</feature>
<evidence type="ECO:0000313" key="3">
    <source>
        <dbReference type="EMBL" id="MFD2674975.1"/>
    </source>
</evidence>
<feature type="transmembrane region" description="Helical" evidence="1">
    <location>
        <begin position="367"/>
        <end position="388"/>
    </location>
</feature>
<accession>A0ABW5RJN1</accession>
<evidence type="ECO:0000259" key="2">
    <source>
        <dbReference type="Pfam" id="PF19053"/>
    </source>
</evidence>
<feature type="transmembrane region" description="Helical" evidence="1">
    <location>
        <begin position="231"/>
        <end position="254"/>
    </location>
</feature>
<name>A0ABW5RJN1_9MICO</name>
<protein>
    <submittedName>
        <fullName evidence="3">EsaB/YukD family protein</fullName>
    </submittedName>
</protein>
<gene>
    <name evidence="3" type="ORF">ACFSUQ_06660</name>
</gene>
<dbReference type="EMBL" id="JBHUNF010000004">
    <property type="protein sequence ID" value="MFD2674975.1"/>
    <property type="molecule type" value="Genomic_DNA"/>
</dbReference>
<reference evidence="4" key="1">
    <citation type="journal article" date="2019" name="Int. J. Syst. Evol. Microbiol.">
        <title>The Global Catalogue of Microorganisms (GCM) 10K type strain sequencing project: providing services to taxonomists for standard genome sequencing and annotation.</title>
        <authorList>
            <consortium name="The Broad Institute Genomics Platform"/>
            <consortium name="The Broad Institute Genome Sequencing Center for Infectious Disease"/>
            <person name="Wu L."/>
            <person name="Ma J."/>
        </authorList>
    </citation>
    <scope>NUCLEOTIDE SEQUENCE [LARGE SCALE GENOMIC DNA]</scope>
    <source>
        <strain evidence="4">TISTR 1511</strain>
    </source>
</reference>
<dbReference type="InterPro" id="IPR024962">
    <property type="entry name" value="YukD-like"/>
</dbReference>
<feature type="transmembrane region" description="Helical" evidence="1">
    <location>
        <begin position="343"/>
        <end position="360"/>
    </location>
</feature>
<dbReference type="Pfam" id="PF19053">
    <property type="entry name" value="EccD"/>
    <property type="match status" value="1"/>
</dbReference>
<feature type="transmembrane region" description="Helical" evidence="1">
    <location>
        <begin position="318"/>
        <end position="337"/>
    </location>
</feature>
<feature type="transmembrane region" description="Helical" evidence="1">
    <location>
        <begin position="427"/>
        <end position="448"/>
    </location>
</feature>
<dbReference type="InterPro" id="IPR044049">
    <property type="entry name" value="EccD_transm"/>
</dbReference>
<keyword evidence="1" id="KW-0812">Transmembrane</keyword>
<keyword evidence="4" id="KW-1185">Reference proteome</keyword>
<proteinExistence type="predicted"/>
<sequence>MALTDNAATSSTVPVTFAQDTTTFDLAVPLHLPLTEVVPAVIDEMGLLTPRAASGGFRLVNGLGEHVSLELTPAEAGIVAGDVLTVEGLGYGEDDMRYDDLVEALGAVVESSNVGWSGADSLRTCIAAACTLFAVTAGVLWFEGGLLAISAGFGAALAAIIAAIVVLRLGQPTGAVLTHGIGALLAAAGSAALVDGTGPKLLLAGVAFVVVAGLGFITLRAANGGQMLPHISAMFGLIYIGLALLWAGIARHYLVQEPHFIAVVIVTITALVLIMAPWIALAQTPIRSYIPRNEDERARDNAVYTDSEVRRYTAVGRALAVTIKIAGGLVLLFTTPFLVTESIPSLVLAGAVGASMLLATRQVRDRAEVLIGVMTGAGVLLEIAVFTMLGQPHLATIVAWVIIGLASLVLFFGALARAFSPAMNRWADALSVCCLLAIVPAAALASGLL</sequence>
<feature type="transmembrane region" description="Helical" evidence="1">
    <location>
        <begin position="260"/>
        <end position="282"/>
    </location>
</feature>
<feature type="transmembrane region" description="Helical" evidence="1">
    <location>
        <begin position="394"/>
        <end position="415"/>
    </location>
</feature>
<evidence type="ECO:0000313" key="4">
    <source>
        <dbReference type="Proteomes" id="UP001597453"/>
    </source>
</evidence>
<keyword evidence="1" id="KW-0472">Membrane</keyword>
<organism evidence="3 4">
    <name type="scientific">Gulosibacter bifidus</name>
    <dbReference type="NCBI Taxonomy" id="272239"/>
    <lineage>
        <taxon>Bacteria</taxon>
        <taxon>Bacillati</taxon>
        <taxon>Actinomycetota</taxon>
        <taxon>Actinomycetes</taxon>
        <taxon>Micrococcales</taxon>
        <taxon>Microbacteriaceae</taxon>
        <taxon>Gulosibacter</taxon>
    </lineage>
</organism>
<comment type="caution">
    <text evidence="3">The sequence shown here is derived from an EMBL/GenBank/DDBJ whole genome shotgun (WGS) entry which is preliminary data.</text>
</comment>
<evidence type="ECO:0000256" key="1">
    <source>
        <dbReference type="SAM" id="Phobius"/>
    </source>
</evidence>
<keyword evidence="1" id="KW-1133">Transmembrane helix</keyword>
<dbReference type="RefSeq" id="WP_083524507.1">
    <property type="nucleotide sequence ID" value="NZ_JBHUNF010000004.1"/>
</dbReference>
<feature type="domain" description="EccD-like transmembrane" evidence="2">
    <location>
        <begin position="123"/>
        <end position="448"/>
    </location>
</feature>
<dbReference type="Proteomes" id="UP001597453">
    <property type="component" value="Unassembled WGS sequence"/>
</dbReference>
<feature type="transmembrane region" description="Helical" evidence="1">
    <location>
        <begin position="148"/>
        <end position="167"/>
    </location>
</feature>
<dbReference type="Pfam" id="PF08817">
    <property type="entry name" value="YukD"/>
    <property type="match status" value="1"/>
</dbReference>
<feature type="transmembrane region" description="Helical" evidence="1">
    <location>
        <begin position="174"/>
        <end position="194"/>
    </location>
</feature>